<comment type="caution">
    <text evidence="1">The sequence shown here is derived from an EMBL/GenBank/DDBJ whole genome shotgun (WGS) entry which is preliminary data.</text>
</comment>
<reference evidence="1 2" key="1">
    <citation type="submission" date="2019-09" db="EMBL/GenBank/DDBJ databases">
        <title>Goodfellowia gen. nov., a new genus of the Pseudonocardineae related to Actinoalloteichus, containing Goodfellowia coeruleoviolacea gen. nov., comb. nov. gen. nov., comb. nov.</title>
        <authorList>
            <person name="Labeda D."/>
        </authorList>
    </citation>
    <scope>NUCLEOTIDE SEQUENCE [LARGE SCALE GENOMIC DNA]</scope>
    <source>
        <strain evidence="1 2">AN110305</strain>
    </source>
</reference>
<dbReference type="SUPFAM" id="SSF47336">
    <property type="entry name" value="ACP-like"/>
    <property type="match status" value="1"/>
</dbReference>
<dbReference type="OrthoDB" id="3873684at2"/>
<gene>
    <name evidence="1" type="ORF">F0L68_25325</name>
</gene>
<dbReference type="RefSeq" id="WP_149852300.1">
    <property type="nucleotide sequence ID" value="NZ_VUOB01000046.1"/>
</dbReference>
<evidence type="ECO:0000313" key="1">
    <source>
        <dbReference type="EMBL" id="KAA2257282.1"/>
    </source>
</evidence>
<keyword evidence="2" id="KW-1185">Reference proteome</keyword>
<dbReference type="AlphaFoldDB" id="A0A5B2X2A4"/>
<protein>
    <recommendedName>
        <fullName evidence="3">Acyl carrier protein</fullName>
    </recommendedName>
</protein>
<name>A0A5B2X2A4_9PSEU</name>
<dbReference type="Gene3D" id="1.10.1200.10">
    <property type="entry name" value="ACP-like"/>
    <property type="match status" value="1"/>
</dbReference>
<sequence>MTAQPLPRREDVLAILAGYGDRDARDVGEQLDSLELTWLVAQFERRYAVELDFSDETFAKMLTVDGAVEMLRAAIGTTEGAHG</sequence>
<proteinExistence type="predicted"/>
<evidence type="ECO:0008006" key="3">
    <source>
        <dbReference type="Google" id="ProtNLM"/>
    </source>
</evidence>
<organism evidence="1 2">
    <name type="scientific">Solihabitans fulvus</name>
    <dbReference type="NCBI Taxonomy" id="1892852"/>
    <lineage>
        <taxon>Bacteria</taxon>
        <taxon>Bacillati</taxon>
        <taxon>Actinomycetota</taxon>
        <taxon>Actinomycetes</taxon>
        <taxon>Pseudonocardiales</taxon>
        <taxon>Pseudonocardiaceae</taxon>
        <taxon>Solihabitans</taxon>
    </lineage>
</organism>
<reference evidence="1 2" key="2">
    <citation type="submission" date="2019-09" db="EMBL/GenBank/DDBJ databases">
        <authorList>
            <person name="Jin C."/>
        </authorList>
    </citation>
    <scope>NUCLEOTIDE SEQUENCE [LARGE SCALE GENOMIC DNA]</scope>
    <source>
        <strain evidence="1 2">AN110305</strain>
    </source>
</reference>
<dbReference type="Proteomes" id="UP000323454">
    <property type="component" value="Unassembled WGS sequence"/>
</dbReference>
<dbReference type="EMBL" id="VUOB01000046">
    <property type="protein sequence ID" value="KAA2257282.1"/>
    <property type="molecule type" value="Genomic_DNA"/>
</dbReference>
<accession>A0A5B2X2A4</accession>
<dbReference type="InterPro" id="IPR036736">
    <property type="entry name" value="ACP-like_sf"/>
</dbReference>
<evidence type="ECO:0000313" key="2">
    <source>
        <dbReference type="Proteomes" id="UP000323454"/>
    </source>
</evidence>